<sequence>MALAAIPAKRRRATKPPHRWKTTGPGVAQAPVDLRTLIERLRILCTSPPIRQPFTAIDQQEQSARQPFAEIRTNYREALIRADQRQRQSLRGVNPVSFGG</sequence>
<name>A0ABQ4HMG7_9ACTN</name>
<dbReference type="EMBL" id="BOOZ01000001">
    <property type="protein sequence ID" value="GIJ06838.1"/>
    <property type="molecule type" value="Genomic_DNA"/>
</dbReference>
<protein>
    <submittedName>
        <fullName evidence="2">Uncharacterized protein</fullName>
    </submittedName>
</protein>
<dbReference type="Proteomes" id="UP000647017">
    <property type="component" value="Unassembled WGS sequence"/>
</dbReference>
<evidence type="ECO:0000313" key="3">
    <source>
        <dbReference type="Proteomes" id="UP000647017"/>
    </source>
</evidence>
<evidence type="ECO:0000313" key="2">
    <source>
        <dbReference type="EMBL" id="GIJ06838.1"/>
    </source>
</evidence>
<accession>A0ABQ4HMG7</accession>
<evidence type="ECO:0000256" key="1">
    <source>
        <dbReference type="SAM" id="MobiDB-lite"/>
    </source>
</evidence>
<keyword evidence="3" id="KW-1185">Reference proteome</keyword>
<proteinExistence type="predicted"/>
<feature type="compositionally biased region" description="Basic residues" evidence="1">
    <location>
        <begin position="8"/>
        <end position="21"/>
    </location>
</feature>
<organism evidence="2 3">
    <name type="scientific">Micromonospora andamanensis</name>
    <dbReference type="NCBI Taxonomy" id="1287068"/>
    <lineage>
        <taxon>Bacteria</taxon>
        <taxon>Bacillati</taxon>
        <taxon>Actinomycetota</taxon>
        <taxon>Actinomycetes</taxon>
        <taxon>Micromonosporales</taxon>
        <taxon>Micromonosporaceae</taxon>
        <taxon>Micromonospora</taxon>
    </lineage>
</organism>
<reference evidence="2 3" key="1">
    <citation type="submission" date="2021-01" db="EMBL/GenBank/DDBJ databases">
        <title>Whole genome shotgun sequence of Verrucosispora andamanensis NBRC 109075.</title>
        <authorList>
            <person name="Komaki H."/>
            <person name="Tamura T."/>
        </authorList>
    </citation>
    <scope>NUCLEOTIDE SEQUENCE [LARGE SCALE GENOMIC DNA]</scope>
    <source>
        <strain evidence="2 3">NBRC 109075</strain>
    </source>
</reference>
<comment type="caution">
    <text evidence="2">The sequence shown here is derived from an EMBL/GenBank/DDBJ whole genome shotgun (WGS) entry which is preliminary data.</text>
</comment>
<feature type="region of interest" description="Disordered" evidence="1">
    <location>
        <begin position="1"/>
        <end position="27"/>
    </location>
</feature>
<gene>
    <name evidence="2" type="ORF">Van01_00520</name>
</gene>